<keyword evidence="3" id="KW-1185">Reference proteome</keyword>
<feature type="coiled-coil region" evidence="1">
    <location>
        <begin position="172"/>
        <end position="210"/>
    </location>
</feature>
<dbReference type="RefSeq" id="WP_062486387.1">
    <property type="nucleotide sequence ID" value="NZ_LN885086.1"/>
</dbReference>
<dbReference type="EMBL" id="LN885086">
    <property type="protein sequence ID" value="CUQ67677.1"/>
    <property type="molecule type" value="Genomic_DNA"/>
</dbReference>
<gene>
    <name evidence="2" type="ORF">NITINOP_2705</name>
</gene>
<organism evidence="2 3">
    <name type="scientific">Candidatus Nitrospira inopinata</name>
    <dbReference type="NCBI Taxonomy" id="1715989"/>
    <lineage>
        <taxon>Bacteria</taxon>
        <taxon>Pseudomonadati</taxon>
        <taxon>Nitrospirota</taxon>
        <taxon>Nitrospiria</taxon>
        <taxon>Nitrospirales</taxon>
        <taxon>Nitrospiraceae</taxon>
        <taxon>Nitrospira</taxon>
    </lineage>
</organism>
<evidence type="ECO:0000313" key="2">
    <source>
        <dbReference type="EMBL" id="CUQ67677.1"/>
    </source>
</evidence>
<name>A0A0S4KWB2_9BACT</name>
<dbReference type="KEGG" id="nio:NITINOP_2705"/>
<protein>
    <recommendedName>
        <fullName evidence="4">DUF2130 domain-containing protein</fullName>
    </recommendedName>
</protein>
<evidence type="ECO:0008006" key="4">
    <source>
        <dbReference type="Google" id="ProtNLM"/>
    </source>
</evidence>
<dbReference type="OrthoDB" id="9765972at2"/>
<proteinExistence type="predicted"/>
<evidence type="ECO:0000256" key="1">
    <source>
        <dbReference type="SAM" id="Coils"/>
    </source>
</evidence>
<sequence length="429" mass="48469">MSEPIIICPNCKAEIKLTESLAAPLIESTRREYERRLAQKDADVAKREASLREREEAIAKARQAIDDQVAEKLRQERGRIAAEEAKRAKLALQTDLDQKARELADLQDVIKQRDAKLAEAQKAQAELLKKQRELEDAKRELDLTVETRVQESLAATREQAKKEAEETLKLKVLEKEQTIVCMQKQIEELKRKAEQGSQQLQGEVQELELEALLSAKFTRDTVQPVPKGEHGGDVIETVIGPLGQPCGKILWESKRTKNWSDGWLAKLRDDQRTAKAEVAVIVSQALPKAVETFDQIEGVWVVHPKAILPVASALRHMLIEVATARQASEGQQTKMEMVYQYLTGPRFRQRVQAIVEAFSSMQEDLDKEKKVIVKQWAKREEQIERVMQATVGMYGDLQGIAGKSLKEIEGLEMKALEGPGLDRENSIEQ</sequence>
<accession>A0A0S4KWB2</accession>
<dbReference type="STRING" id="1715989.NITINOP_2705"/>
<dbReference type="Proteomes" id="UP000066284">
    <property type="component" value="Chromosome 1"/>
</dbReference>
<evidence type="ECO:0000313" key="3">
    <source>
        <dbReference type="Proteomes" id="UP000066284"/>
    </source>
</evidence>
<dbReference type="InterPro" id="IPR019219">
    <property type="entry name" value="DUF2130"/>
</dbReference>
<keyword evidence="1" id="KW-0175">Coiled coil</keyword>
<dbReference type="AlphaFoldDB" id="A0A0S4KWB2"/>
<dbReference type="Pfam" id="PF09903">
    <property type="entry name" value="DUF2130"/>
    <property type="match status" value="1"/>
</dbReference>
<reference evidence="3" key="1">
    <citation type="submission" date="2015-09" db="EMBL/GenBank/DDBJ databases">
        <authorList>
            <person name="Daims H."/>
        </authorList>
    </citation>
    <scope>NUCLEOTIDE SEQUENCE [LARGE SCALE GENOMIC DNA]</scope>
</reference>
<feature type="coiled-coil region" evidence="1">
    <location>
        <begin position="51"/>
        <end position="147"/>
    </location>
</feature>